<keyword evidence="3" id="KW-1185">Reference proteome</keyword>
<dbReference type="Gene3D" id="2.30.30.140">
    <property type="match status" value="1"/>
</dbReference>
<dbReference type="PANTHER" id="PTHR35177:SF2">
    <property type="entry name" value="HYDROGENASE MATURATION FACTOR HYBG"/>
    <property type="match status" value="1"/>
</dbReference>
<reference evidence="2 3" key="1">
    <citation type="submission" date="2020-03" db="EMBL/GenBank/DDBJ databases">
        <title>Bradyrhizobium diversity isolated from nodules of Indigofera sp.</title>
        <authorList>
            <person name="Klepa M."/>
            <person name="Helene L."/>
            <person name="Hungria M."/>
        </authorList>
    </citation>
    <scope>NUCLEOTIDE SEQUENCE [LARGE SCALE GENOMIC DNA]</scope>
    <source>
        <strain evidence="2 3">WSM 1791</strain>
    </source>
</reference>
<evidence type="ECO:0000313" key="2">
    <source>
        <dbReference type="EMBL" id="NOJ41456.1"/>
    </source>
</evidence>
<proteinExistence type="inferred from homology"/>
<dbReference type="Proteomes" id="UP000544122">
    <property type="component" value="Unassembled WGS sequence"/>
</dbReference>
<accession>A0A7Y4GT87</accession>
<dbReference type="GO" id="GO:1902670">
    <property type="term" value="F:carbon dioxide binding"/>
    <property type="evidence" value="ECO:0007669"/>
    <property type="project" value="TreeGrafter"/>
</dbReference>
<comment type="caution">
    <text evidence="2">The sequence shown here is derived from an EMBL/GenBank/DDBJ whole genome shotgun (WGS) entry which is preliminary data.</text>
</comment>
<dbReference type="GO" id="GO:0051604">
    <property type="term" value="P:protein maturation"/>
    <property type="evidence" value="ECO:0007669"/>
    <property type="project" value="TreeGrafter"/>
</dbReference>
<evidence type="ECO:0000313" key="3">
    <source>
        <dbReference type="Proteomes" id="UP000544122"/>
    </source>
</evidence>
<dbReference type="EMBL" id="JAAVLX010000005">
    <property type="protein sequence ID" value="NOJ41456.1"/>
    <property type="molecule type" value="Genomic_DNA"/>
</dbReference>
<dbReference type="PANTHER" id="PTHR35177">
    <property type="entry name" value="HYDROGENASE MATURATION FACTOR HYBG"/>
    <property type="match status" value="1"/>
</dbReference>
<dbReference type="PRINTS" id="PR00445">
    <property type="entry name" value="HUPFHYPC"/>
</dbReference>
<evidence type="ECO:0000256" key="1">
    <source>
        <dbReference type="ARBA" id="ARBA00006018"/>
    </source>
</evidence>
<dbReference type="GO" id="GO:0005506">
    <property type="term" value="F:iron ion binding"/>
    <property type="evidence" value="ECO:0007669"/>
    <property type="project" value="TreeGrafter"/>
</dbReference>
<sequence length="132" mass="14447">MCLGLPMTIIETDGMSALCEYANEQRRVSVMLLSEPPVGAKVLVHIDTAVRLLEDDEARLIADALEGLYAALNDHDCDRVFADLIGQEPQLPEHLRQPGAASATLPAHLRQYQRKPNLQPKQASYGILPSGC</sequence>
<name>A0A7Y4GT87_9BRAD</name>
<dbReference type="Pfam" id="PF01455">
    <property type="entry name" value="HupF_HypC"/>
    <property type="match status" value="1"/>
</dbReference>
<gene>
    <name evidence="2" type="ORF">HCN58_17910</name>
</gene>
<dbReference type="InterPro" id="IPR001109">
    <property type="entry name" value="Hydrogenase_HupF/HypC"/>
</dbReference>
<dbReference type="SUPFAM" id="SSF159127">
    <property type="entry name" value="HupF/HypC-like"/>
    <property type="match status" value="1"/>
</dbReference>
<organism evidence="2 3">
    <name type="scientific">Bradyrhizobium australiense</name>
    <dbReference type="NCBI Taxonomy" id="2721161"/>
    <lineage>
        <taxon>Bacteria</taxon>
        <taxon>Pseudomonadati</taxon>
        <taxon>Pseudomonadota</taxon>
        <taxon>Alphaproteobacteria</taxon>
        <taxon>Hyphomicrobiales</taxon>
        <taxon>Nitrobacteraceae</taxon>
        <taxon>Bradyrhizobium</taxon>
    </lineage>
</organism>
<protein>
    <submittedName>
        <fullName evidence="2">HypC/HybG/HupF family hydrogenase formation chaperone</fullName>
    </submittedName>
</protein>
<dbReference type="AlphaFoldDB" id="A0A7Y4GT87"/>
<comment type="similarity">
    <text evidence="1">Belongs to the HupF/HypC family.</text>
</comment>
<dbReference type="NCBIfam" id="TIGR00074">
    <property type="entry name" value="hypC_hupF"/>
    <property type="match status" value="1"/>
</dbReference>